<accession>A0AAD5Q6U6</accession>
<evidence type="ECO:0000259" key="1">
    <source>
        <dbReference type="Pfam" id="PF17244"/>
    </source>
</evidence>
<dbReference type="AlphaFoldDB" id="A0AAD5Q6U6"/>
<gene>
    <name evidence="4" type="ORF">P43SY_000580</name>
</gene>
<dbReference type="Pfam" id="PF17245">
    <property type="entry name" value="CDC24_OB2"/>
    <property type="match status" value="1"/>
</dbReference>
<dbReference type="Pfam" id="PF17246">
    <property type="entry name" value="CDC24_OB1"/>
    <property type="match status" value="1"/>
</dbReference>
<evidence type="ECO:0000259" key="2">
    <source>
        <dbReference type="Pfam" id="PF17245"/>
    </source>
</evidence>
<keyword evidence="5" id="KW-1185">Reference proteome</keyword>
<dbReference type="Pfam" id="PF17244">
    <property type="entry name" value="CDC24_OB3"/>
    <property type="match status" value="1"/>
</dbReference>
<protein>
    <submittedName>
        <fullName evidence="4">Uncharacterized protein</fullName>
    </submittedName>
</protein>
<dbReference type="PANTHER" id="PTHR36033:SF1">
    <property type="entry name" value="NUCLEIC ACID-BINDING PROTEINS SUPERFAMILY"/>
    <property type="match status" value="1"/>
</dbReference>
<feature type="domain" description="Cell division control protein 24 OB" evidence="1">
    <location>
        <begin position="667"/>
        <end position="768"/>
    </location>
</feature>
<evidence type="ECO:0000259" key="3">
    <source>
        <dbReference type="Pfam" id="PF17246"/>
    </source>
</evidence>
<name>A0AAD5Q6U6_PYTIN</name>
<feature type="domain" description="Cell division control protein 24 OB" evidence="3">
    <location>
        <begin position="58"/>
        <end position="105"/>
    </location>
</feature>
<evidence type="ECO:0000313" key="4">
    <source>
        <dbReference type="EMBL" id="KAJ0394279.1"/>
    </source>
</evidence>
<sequence length="834" mass="91426">MDLIEAMEEMEKNGAMQAQEAPCDRSSDQDFFLQQIAHLHDRLKAQWAMQYRLRTPIAIPFPWIVARALRLLEEYPDGLTEAVLVTELMAHLHHRERRHVKRQRSPTVQELLEDDADAVLYARVLAYADHTVRLSVSASLGDVDTSPPAEETGAVVRMHLHQRFRSCLAALHAMGIGTQAAGFPFAPTRTLVLTNAKLLEPSGRGRGRRPRATGAGSHTLLPTPYVAVVLDDHERELRDRAWRFAQVDALAADASRHEHELQQLVVTAQVVDIGAVRPCATPYHLQRQLILLGDVGGGAASHMLLLWDEQVALSRLFHVGDVLTLLYPFVHVAEPTDGEVDAVMDEIASQQRCSYYLEYGSATTLFVTPRRQSRSADGDAAAPANGATRELQQGEDRSCMAVGAALPGWIGFCVYGHVASIAVSHGVPLLAAFYHSYYDPKTNGAATAAGGKLSKGIVSKYFFLVVLVELYDSMSGDTLVVELTGNCAEKALTLREGQTVFLEGLVAVDLRRDRSLRARRQDSSASSSSSAAASQLFDSTTTSQQQPWASTAAAGFAFPDDCYLSPSSRVVALCSDWERIFGRQTDAFRESRVSVVNELPGVLKTEVRRQPPAALVATWRRERALLRKLPMVRGRFLVTSVGWMVPRSAGDSDAKLFEWDTSCAKGFSTMLAHRACRRRLEMAPPAGDDDADRDRASAPPRWRCGFCAEIFAGMDATTQTFCPLLVQLDDASRPGARPLVALCHGDAVATILHAAPEEFAQLSLPRKSAVLRHAIGRELDVVLSRCLAHRVLLSAAEGPRCVALRIDQAQPVNVVGSARRLMASSVTWRQRLVA</sequence>
<dbReference type="InterPro" id="IPR035201">
    <property type="entry name" value="Cdc24_OB1"/>
</dbReference>
<comment type="caution">
    <text evidence="4">The sequence shown here is derived from an EMBL/GenBank/DDBJ whole genome shotgun (WGS) entry which is preliminary data.</text>
</comment>
<dbReference type="Proteomes" id="UP001209570">
    <property type="component" value="Unassembled WGS sequence"/>
</dbReference>
<organism evidence="4 5">
    <name type="scientific">Pythium insidiosum</name>
    <name type="common">Pythiosis disease agent</name>
    <dbReference type="NCBI Taxonomy" id="114742"/>
    <lineage>
        <taxon>Eukaryota</taxon>
        <taxon>Sar</taxon>
        <taxon>Stramenopiles</taxon>
        <taxon>Oomycota</taxon>
        <taxon>Peronosporomycetes</taxon>
        <taxon>Pythiales</taxon>
        <taxon>Pythiaceae</taxon>
        <taxon>Pythium</taxon>
    </lineage>
</organism>
<dbReference type="PANTHER" id="PTHR36033">
    <property type="entry name" value="NUCLEIC ACID-BINDING PROTEINS SUPERFAMILY"/>
    <property type="match status" value="1"/>
</dbReference>
<reference evidence="4" key="1">
    <citation type="submission" date="2021-12" db="EMBL/GenBank/DDBJ databases">
        <title>Prjna785345.</title>
        <authorList>
            <person name="Rujirawat T."/>
            <person name="Krajaejun T."/>
        </authorList>
    </citation>
    <scope>NUCLEOTIDE SEQUENCE</scope>
    <source>
        <strain evidence="4">Pi057C3</strain>
    </source>
</reference>
<feature type="domain" description="Cell division control protein 24 OB" evidence="2">
    <location>
        <begin position="153"/>
        <end position="295"/>
    </location>
</feature>
<proteinExistence type="predicted"/>
<evidence type="ECO:0000313" key="5">
    <source>
        <dbReference type="Proteomes" id="UP001209570"/>
    </source>
</evidence>
<dbReference type="InterPro" id="IPR035200">
    <property type="entry name" value="Cdc24_OB2"/>
</dbReference>
<dbReference type="EMBL" id="JAKCXM010000422">
    <property type="protein sequence ID" value="KAJ0394279.1"/>
    <property type="molecule type" value="Genomic_DNA"/>
</dbReference>
<dbReference type="InterPro" id="IPR035203">
    <property type="entry name" value="Cdc24_OB3"/>
</dbReference>